<comment type="subcellular location">
    <subcellularLocation>
        <location evidence="2">Cell membrane</location>
    </subcellularLocation>
    <subcellularLocation>
        <location evidence="1">Membrane</location>
        <topology evidence="1">Single-pass membrane protein</topology>
    </subcellularLocation>
</comment>
<evidence type="ECO:0000256" key="5">
    <source>
        <dbReference type="ARBA" id="ARBA00022692"/>
    </source>
</evidence>
<evidence type="ECO:0000256" key="9">
    <source>
        <dbReference type="ARBA" id="ARBA00023136"/>
    </source>
</evidence>
<keyword evidence="7" id="KW-0573">Peptidoglycan synthesis</keyword>
<reference evidence="14 15" key="1">
    <citation type="submission" date="2009-01" db="EMBL/GenBank/DDBJ databases">
        <authorList>
            <person name="Fulton L."/>
            <person name="Clifton S."/>
            <person name="Fulton B."/>
            <person name="Xu J."/>
            <person name="Minx P."/>
            <person name="Pepin K.H."/>
            <person name="Johnson M."/>
            <person name="Bhonagiri V."/>
            <person name="Nash W.E."/>
            <person name="Mardis E.R."/>
            <person name="Wilson R.K."/>
        </authorList>
    </citation>
    <scope>NUCLEOTIDE SEQUENCE [LARGE SCALE GENOMIC DNA]</scope>
    <source>
        <strain evidence="14 15">DSM 5476</strain>
    </source>
</reference>
<evidence type="ECO:0000256" key="7">
    <source>
        <dbReference type="ARBA" id="ARBA00022984"/>
    </source>
</evidence>
<evidence type="ECO:0000259" key="12">
    <source>
        <dbReference type="Pfam" id="PF00905"/>
    </source>
</evidence>
<dbReference type="HOGENOM" id="CLU_009289_1_1_9"/>
<dbReference type="Pfam" id="PF03717">
    <property type="entry name" value="PBP_dimer"/>
    <property type="match status" value="1"/>
</dbReference>
<evidence type="ECO:0000256" key="6">
    <source>
        <dbReference type="ARBA" id="ARBA00022960"/>
    </source>
</evidence>
<evidence type="ECO:0000259" key="13">
    <source>
        <dbReference type="Pfam" id="PF03717"/>
    </source>
</evidence>
<dbReference type="Proteomes" id="UP000003340">
    <property type="component" value="Unassembled WGS sequence"/>
</dbReference>
<protein>
    <submittedName>
        <fullName evidence="14">Penicillin-binding protein, transpeptidase domain protein</fullName>
    </submittedName>
</protein>
<dbReference type="InterPro" id="IPR005311">
    <property type="entry name" value="PBP_dimer"/>
</dbReference>
<name>C0EA44_9FIRM</name>
<dbReference type="Gene3D" id="3.40.710.10">
    <property type="entry name" value="DD-peptidase/beta-lactamase superfamily"/>
    <property type="match status" value="1"/>
</dbReference>
<dbReference type="GO" id="GO:0071972">
    <property type="term" value="F:peptidoglycan L,D-transpeptidase activity"/>
    <property type="evidence" value="ECO:0007669"/>
    <property type="project" value="TreeGrafter"/>
</dbReference>
<dbReference type="GO" id="GO:0009252">
    <property type="term" value="P:peptidoglycan biosynthetic process"/>
    <property type="evidence" value="ECO:0007669"/>
    <property type="project" value="UniProtKB-KW"/>
</dbReference>
<evidence type="ECO:0000256" key="10">
    <source>
        <dbReference type="ARBA" id="ARBA00023316"/>
    </source>
</evidence>
<dbReference type="AlphaFoldDB" id="C0EA44"/>
<evidence type="ECO:0000256" key="8">
    <source>
        <dbReference type="ARBA" id="ARBA00022989"/>
    </source>
</evidence>
<keyword evidence="5 11" id="KW-0812">Transmembrane</keyword>
<dbReference type="GO" id="GO:0008360">
    <property type="term" value="P:regulation of cell shape"/>
    <property type="evidence" value="ECO:0007669"/>
    <property type="project" value="UniProtKB-KW"/>
</dbReference>
<evidence type="ECO:0000313" key="15">
    <source>
        <dbReference type="Proteomes" id="UP000003340"/>
    </source>
</evidence>
<keyword evidence="10" id="KW-0961">Cell wall biogenesis/degradation</keyword>
<dbReference type="STRING" id="537013.CLOSTMETH_00698"/>
<dbReference type="GO" id="GO:0071555">
    <property type="term" value="P:cell wall organization"/>
    <property type="evidence" value="ECO:0007669"/>
    <property type="project" value="UniProtKB-KW"/>
</dbReference>
<dbReference type="PANTHER" id="PTHR30627">
    <property type="entry name" value="PEPTIDOGLYCAN D,D-TRANSPEPTIDASE"/>
    <property type="match status" value="1"/>
</dbReference>
<evidence type="ECO:0000256" key="11">
    <source>
        <dbReference type="SAM" id="Phobius"/>
    </source>
</evidence>
<dbReference type="eggNOG" id="COG0768">
    <property type="taxonomic scope" value="Bacteria"/>
</dbReference>
<dbReference type="InterPro" id="IPR050515">
    <property type="entry name" value="Beta-lactam/transpept"/>
</dbReference>
<comment type="similarity">
    <text evidence="3">Belongs to the transpeptidase family.</text>
</comment>
<comment type="caution">
    <text evidence="14">The sequence shown here is derived from an EMBL/GenBank/DDBJ whole genome shotgun (WGS) entry which is preliminary data.</text>
</comment>
<evidence type="ECO:0000256" key="3">
    <source>
        <dbReference type="ARBA" id="ARBA00007171"/>
    </source>
</evidence>
<dbReference type="GO" id="GO:0008658">
    <property type="term" value="F:penicillin binding"/>
    <property type="evidence" value="ECO:0007669"/>
    <property type="project" value="InterPro"/>
</dbReference>
<dbReference type="InterPro" id="IPR036138">
    <property type="entry name" value="PBP_dimer_sf"/>
</dbReference>
<keyword evidence="8 11" id="KW-1133">Transmembrane helix</keyword>
<proteinExistence type="inferred from homology"/>
<accession>C0EA44</accession>
<dbReference type="SUPFAM" id="SSF56519">
    <property type="entry name" value="Penicillin binding protein dimerisation domain"/>
    <property type="match status" value="1"/>
</dbReference>
<evidence type="ECO:0000256" key="1">
    <source>
        <dbReference type="ARBA" id="ARBA00004167"/>
    </source>
</evidence>
<keyword evidence="9 11" id="KW-0472">Membrane</keyword>
<keyword evidence="6" id="KW-0133">Cell shape</keyword>
<dbReference type="Gene3D" id="1.10.10.1230">
    <property type="entry name" value="Penicillin-binding protein, N-terminal non-catalytic domain, head sub-domain"/>
    <property type="match status" value="1"/>
</dbReference>
<dbReference type="PANTHER" id="PTHR30627:SF2">
    <property type="entry name" value="PEPTIDOGLYCAN D,D-TRANSPEPTIDASE MRDA"/>
    <property type="match status" value="1"/>
</dbReference>
<evidence type="ECO:0000313" key="14">
    <source>
        <dbReference type="EMBL" id="EEG31663.1"/>
    </source>
</evidence>
<organism evidence="14 15">
    <name type="scientific">[Clostridium] methylpentosum DSM 5476</name>
    <dbReference type="NCBI Taxonomy" id="537013"/>
    <lineage>
        <taxon>Bacteria</taxon>
        <taxon>Bacillati</taxon>
        <taxon>Bacillota</taxon>
        <taxon>Clostridia</taxon>
        <taxon>Eubacteriales</taxon>
        <taxon>Oscillospiraceae</taxon>
        <taxon>Oscillospiraceae incertae sedis</taxon>
    </lineage>
</organism>
<evidence type="ECO:0000256" key="2">
    <source>
        <dbReference type="ARBA" id="ARBA00004236"/>
    </source>
</evidence>
<keyword evidence="4" id="KW-1003">Cell membrane</keyword>
<reference evidence="14 15" key="2">
    <citation type="submission" date="2009-02" db="EMBL/GenBank/DDBJ databases">
        <title>Draft genome sequence of Clostridium methylpentosum (DSM 5476).</title>
        <authorList>
            <person name="Sudarsanam P."/>
            <person name="Ley R."/>
            <person name="Guruge J."/>
            <person name="Turnbaugh P.J."/>
            <person name="Mahowald M."/>
            <person name="Liep D."/>
            <person name="Gordon J."/>
        </authorList>
    </citation>
    <scope>NUCLEOTIDE SEQUENCE [LARGE SCALE GENOMIC DNA]</scope>
    <source>
        <strain evidence="14 15">DSM 5476</strain>
    </source>
</reference>
<dbReference type="SUPFAM" id="SSF56601">
    <property type="entry name" value="beta-lactamase/transpeptidase-like"/>
    <property type="match status" value="1"/>
</dbReference>
<dbReference type="InterPro" id="IPR012338">
    <property type="entry name" value="Beta-lactam/transpept-like"/>
</dbReference>
<feature type="domain" description="Penicillin-binding protein transpeptidase" evidence="12">
    <location>
        <begin position="346"/>
        <end position="643"/>
    </location>
</feature>
<dbReference type="InterPro" id="IPR001460">
    <property type="entry name" value="PCN-bd_Tpept"/>
</dbReference>
<feature type="transmembrane region" description="Helical" evidence="11">
    <location>
        <begin position="12"/>
        <end position="33"/>
    </location>
</feature>
<keyword evidence="15" id="KW-1185">Reference proteome</keyword>
<dbReference type="EMBL" id="ACEC01000026">
    <property type="protein sequence ID" value="EEG31663.1"/>
    <property type="molecule type" value="Genomic_DNA"/>
</dbReference>
<gene>
    <name evidence="14" type="ORF">CLOSTMETH_00698</name>
</gene>
<evidence type="ECO:0000256" key="4">
    <source>
        <dbReference type="ARBA" id="ARBA00022475"/>
    </source>
</evidence>
<dbReference type="Gene3D" id="3.90.1310.10">
    <property type="entry name" value="Penicillin-binding protein 2a (Domain 2)"/>
    <property type="match status" value="1"/>
</dbReference>
<dbReference type="GO" id="GO:0005886">
    <property type="term" value="C:plasma membrane"/>
    <property type="evidence" value="ECO:0007669"/>
    <property type="project" value="UniProtKB-SubCell"/>
</dbReference>
<dbReference type="Pfam" id="PF00905">
    <property type="entry name" value="Transpeptidase"/>
    <property type="match status" value="1"/>
</dbReference>
<sequence>MATESKKKTGLIRLIVLILLAVAAFVLCLMRLMDYQVVKGDDFAKAAQATTETYETIETSRGEITDRYGRPLVTNKLALNLEIDRAVFSDEDKEKENAQINKMIYELTNLLSESGEGWVDTFPVTATAPYEFLSGADSDIAKLKKALNVQDYASANDCVQMLIKNCNIEGYTEEETRRIAGIRAQMLMSDWGNNNPYLFAEDVSSATSTKLMELGDYMPGVRVSESYVREYVSGTIAPHLIGSMSKIFAEEYDDLKQKGYKMNDTIGRDGVEKVMEDELRGTDGVMVVTKNKDGEIVDQYMKQEPQPGNTIMLTIDKNFQKEVQDVLENRVLQLRAGKYPGTKGAAATVLDVKTGEALALATYPTYDINQYKTNYSELLADPLKPLMNRALNELYRPGSTFKTVMTVAGVSEGKITPTRQINCQNPYRISDREFRCQQYGHRGLTNIYTALEHSCNIYFYQVGEDLGEETVYNYAHAMGMGEKTGLEIKNAVGRVSSKKTSEELGIRWNIGDICQTAIGQSETYITPLQMAISTMVIANKGTRYETHLIKSVEKYDYSSTIKATEPVVLGTLEDKNNAFEIDTEGMKLMAETVSTLKGKNVAAKSGTPQKTETITHSAAVAFYPADNPEIAISIMIEEGENAKETVGDIIDAYNRTKTQEDALPQSKEVLIVK</sequence>
<feature type="domain" description="Penicillin-binding protein dimerisation" evidence="13">
    <location>
        <begin position="57"/>
        <end position="299"/>
    </location>
</feature>